<gene>
    <name evidence="2" type="ORF">Tco_1121781</name>
</gene>
<feature type="compositionally biased region" description="Basic and acidic residues" evidence="1">
    <location>
        <begin position="1"/>
        <end position="19"/>
    </location>
</feature>
<dbReference type="EMBL" id="BQNB010021339">
    <property type="protein sequence ID" value="GJU05351.1"/>
    <property type="molecule type" value="Genomic_DNA"/>
</dbReference>
<reference evidence="2" key="2">
    <citation type="submission" date="2022-01" db="EMBL/GenBank/DDBJ databases">
        <authorList>
            <person name="Yamashiro T."/>
            <person name="Shiraishi A."/>
            <person name="Satake H."/>
            <person name="Nakayama K."/>
        </authorList>
    </citation>
    <scope>NUCLEOTIDE SEQUENCE</scope>
</reference>
<proteinExistence type="predicted"/>
<evidence type="ECO:0000313" key="3">
    <source>
        <dbReference type="Proteomes" id="UP001151760"/>
    </source>
</evidence>
<organism evidence="2 3">
    <name type="scientific">Tanacetum coccineum</name>
    <dbReference type="NCBI Taxonomy" id="301880"/>
    <lineage>
        <taxon>Eukaryota</taxon>
        <taxon>Viridiplantae</taxon>
        <taxon>Streptophyta</taxon>
        <taxon>Embryophyta</taxon>
        <taxon>Tracheophyta</taxon>
        <taxon>Spermatophyta</taxon>
        <taxon>Magnoliopsida</taxon>
        <taxon>eudicotyledons</taxon>
        <taxon>Gunneridae</taxon>
        <taxon>Pentapetalae</taxon>
        <taxon>asterids</taxon>
        <taxon>campanulids</taxon>
        <taxon>Asterales</taxon>
        <taxon>Asteraceae</taxon>
        <taxon>Asteroideae</taxon>
        <taxon>Anthemideae</taxon>
        <taxon>Anthemidinae</taxon>
        <taxon>Tanacetum</taxon>
    </lineage>
</organism>
<keyword evidence="3" id="KW-1185">Reference proteome</keyword>
<sequence>MKRIEGSREEDELKLRSDPSEDPSSNHIPPLPAISPFLSSTDDSSDSDTPNTPPSPTHGTPFTKMTLFTQSTPVASGALCRRVMILALGQPIPHGRLYCYHLNRLVHMMTARKRVGPLPTHRLAVRYSVDYSSSDHFASDDSSGDSSSSSSSETSLDDLSDSLSDHSLPAPSSDHLMILLLRVFFTRGVDPLLHLYRYLHLYREHCLMRVLIFYHHLRGLEVRVHGRILEVSSTKWVLSRLDDEFIAYANALRVRGIDARVVVEAVDREEIETVARGPVEVRVDRVSHPMIANDILKSAQEEGAVEVTYKTLGDLVQRTMPNTRSGASRTREGINEQIDRRMAGALGARDAAKNLEPLIGGEEMEMEEMGTDEEMAITSEDLCLLESAHIKTN</sequence>
<feature type="compositionally biased region" description="Low complexity" evidence="1">
    <location>
        <begin position="39"/>
        <end position="50"/>
    </location>
</feature>
<feature type="region of interest" description="Disordered" evidence="1">
    <location>
        <begin position="135"/>
        <end position="158"/>
    </location>
</feature>
<evidence type="ECO:0000313" key="2">
    <source>
        <dbReference type="EMBL" id="GJU05351.1"/>
    </source>
</evidence>
<reference evidence="2" key="1">
    <citation type="journal article" date="2022" name="Int. J. Mol. Sci.">
        <title>Draft Genome of Tanacetum Coccineum: Genomic Comparison of Closely Related Tanacetum-Family Plants.</title>
        <authorList>
            <person name="Yamashiro T."/>
            <person name="Shiraishi A."/>
            <person name="Nakayama K."/>
            <person name="Satake H."/>
        </authorList>
    </citation>
    <scope>NUCLEOTIDE SEQUENCE</scope>
</reference>
<comment type="caution">
    <text evidence="2">The sequence shown here is derived from an EMBL/GenBank/DDBJ whole genome shotgun (WGS) entry which is preliminary data.</text>
</comment>
<feature type="region of interest" description="Disordered" evidence="1">
    <location>
        <begin position="1"/>
        <end position="64"/>
    </location>
</feature>
<evidence type="ECO:0000256" key="1">
    <source>
        <dbReference type="SAM" id="MobiDB-lite"/>
    </source>
</evidence>
<name>A0ABQ5IYP0_9ASTR</name>
<dbReference type="Proteomes" id="UP001151760">
    <property type="component" value="Unassembled WGS sequence"/>
</dbReference>
<accession>A0ABQ5IYP0</accession>
<feature type="compositionally biased region" description="Low complexity" evidence="1">
    <location>
        <begin position="135"/>
        <end position="154"/>
    </location>
</feature>
<protein>
    <submittedName>
        <fullName evidence="2">Uncharacterized protein</fullName>
    </submittedName>
</protein>